<evidence type="ECO:0000313" key="2">
    <source>
        <dbReference type="EnsemblPlants" id="ONIVA02G34110.1"/>
    </source>
</evidence>
<dbReference type="HOGENOM" id="CLU_2780213_0_0_1"/>
<proteinExistence type="predicted"/>
<sequence length="69" mass="7914">MTIQSPASHKKDSAILFALSKMRRSIDLKYLMLIYPFMVFKVKGGLGGYAIYFGMEGVSFNMKTLLYFF</sequence>
<evidence type="ECO:0000256" key="1">
    <source>
        <dbReference type="SAM" id="Phobius"/>
    </source>
</evidence>
<reference evidence="2" key="2">
    <citation type="submission" date="2018-04" db="EMBL/GenBank/DDBJ databases">
        <title>OnivRS2 (Oryza nivara Reference Sequence Version 2).</title>
        <authorList>
            <person name="Zhang J."/>
            <person name="Kudrna D."/>
            <person name="Lee S."/>
            <person name="Talag J."/>
            <person name="Rajasekar S."/>
            <person name="Welchert J."/>
            <person name="Hsing Y.-I."/>
            <person name="Wing R.A."/>
        </authorList>
    </citation>
    <scope>NUCLEOTIDE SEQUENCE [LARGE SCALE GENOMIC DNA]</scope>
    <source>
        <strain evidence="2">SL10</strain>
    </source>
</reference>
<accession>A0A0E0GCL6</accession>
<dbReference type="Gramene" id="ONIVA02G34110.1">
    <property type="protein sequence ID" value="ONIVA02G34110.1"/>
    <property type="gene ID" value="ONIVA02G34110"/>
</dbReference>
<dbReference type="EnsemblPlants" id="ONIVA02G34110.1">
    <property type="protein sequence ID" value="ONIVA02G34110.1"/>
    <property type="gene ID" value="ONIVA02G34110"/>
</dbReference>
<dbReference type="AlphaFoldDB" id="A0A0E0GCL6"/>
<evidence type="ECO:0000313" key="3">
    <source>
        <dbReference type="Proteomes" id="UP000006591"/>
    </source>
</evidence>
<name>A0A0E0GCL6_ORYNI</name>
<feature type="transmembrane region" description="Helical" evidence="1">
    <location>
        <begin position="30"/>
        <end position="52"/>
    </location>
</feature>
<keyword evidence="1" id="KW-0472">Membrane</keyword>
<dbReference type="Proteomes" id="UP000006591">
    <property type="component" value="Chromosome 2"/>
</dbReference>
<keyword evidence="1" id="KW-0812">Transmembrane</keyword>
<protein>
    <submittedName>
        <fullName evidence="2">Uncharacterized protein</fullName>
    </submittedName>
</protein>
<keyword evidence="1" id="KW-1133">Transmembrane helix</keyword>
<keyword evidence="3" id="KW-1185">Reference proteome</keyword>
<organism evidence="2">
    <name type="scientific">Oryza nivara</name>
    <name type="common">Indian wild rice</name>
    <name type="synonym">Oryza sativa f. spontanea</name>
    <dbReference type="NCBI Taxonomy" id="4536"/>
    <lineage>
        <taxon>Eukaryota</taxon>
        <taxon>Viridiplantae</taxon>
        <taxon>Streptophyta</taxon>
        <taxon>Embryophyta</taxon>
        <taxon>Tracheophyta</taxon>
        <taxon>Spermatophyta</taxon>
        <taxon>Magnoliopsida</taxon>
        <taxon>Liliopsida</taxon>
        <taxon>Poales</taxon>
        <taxon>Poaceae</taxon>
        <taxon>BOP clade</taxon>
        <taxon>Oryzoideae</taxon>
        <taxon>Oryzeae</taxon>
        <taxon>Oryzinae</taxon>
        <taxon>Oryza</taxon>
    </lineage>
</organism>
<reference evidence="2" key="1">
    <citation type="submission" date="2015-04" db="UniProtKB">
        <authorList>
            <consortium name="EnsemblPlants"/>
        </authorList>
    </citation>
    <scope>IDENTIFICATION</scope>
    <source>
        <strain evidence="2">SL10</strain>
    </source>
</reference>